<keyword evidence="1" id="KW-0812">Transmembrane</keyword>
<reference evidence="2 3" key="1">
    <citation type="submission" date="2017-06" db="EMBL/GenBank/DDBJ databases">
        <title>Azoarcus.</title>
        <authorList>
            <person name="Woo J.-H."/>
            <person name="Kim H.-S."/>
        </authorList>
    </citation>
    <scope>NUCLEOTIDE SEQUENCE [LARGE SCALE GENOMIC DNA]</scope>
    <source>
        <strain evidence="2 3">TSPY31</strain>
    </source>
</reference>
<sequence>MTRGMRLGRTLLLAVAFGAYLLLAHLTTAPDQPSTLGALVAVVPYMAIAFGLAVRSKHRALALMLWTAVVVLLWRAWPLVESRFEWIYFIQHFGAFSLLAIGFGRSLSDGAEPMITRFARIVHGRELAPALLRYTRRATLAWTLFFVAIAATSTLLFFAGSMQAWSLLINLLTPILIAAMFVVEFAVRMAVLPPALRTGLADSVRAFIHASRGVTPPAA</sequence>
<feature type="transmembrane region" description="Helical" evidence="1">
    <location>
        <begin position="140"/>
        <end position="159"/>
    </location>
</feature>
<dbReference type="KEGG" id="acom:CEW83_15965"/>
<feature type="transmembrane region" description="Helical" evidence="1">
    <location>
        <begin position="86"/>
        <end position="107"/>
    </location>
</feature>
<organism evidence="2 3">
    <name type="scientific">Parazoarcus communis</name>
    <dbReference type="NCBI Taxonomy" id="41977"/>
    <lineage>
        <taxon>Bacteria</taxon>
        <taxon>Pseudomonadati</taxon>
        <taxon>Pseudomonadota</taxon>
        <taxon>Betaproteobacteria</taxon>
        <taxon>Rhodocyclales</taxon>
        <taxon>Zoogloeaceae</taxon>
        <taxon>Parazoarcus</taxon>
    </lineage>
</organism>
<evidence type="ECO:0000313" key="3">
    <source>
        <dbReference type="Proteomes" id="UP000244930"/>
    </source>
</evidence>
<evidence type="ECO:0000256" key="1">
    <source>
        <dbReference type="SAM" id="Phobius"/>
    </source>
</evidence>
<feature type="transmembrane region" description="Helical" evidence="1">
    <location>
        <begin position="61"/>
        <end position="80"/>
    </location>
</feature>
<keyword evidence="1" id="KW-1133">Transmembrane helix</keyword>
<name>A0A2U8GVR5_9RHOO</name>
<evidence type="ECO:0000313" key="2">
    <source>
        <dbReference type="EMBL" id="AWI76525.1"/>
    </source>
</evidence>
<evidence type="ECO:0008006" key="4">
    <source>
        <dbReference type="Google" id="ProtNLM"/>
    </source>
</evidence>
<feature type="transmembrane region" description="Helical" evidence="1">
    <location>
        <begin position="165"/>
        <end position="187"/>
    </location>
</feature>
<keyword evidence="1" id="KW-0472">Membrane</keyword>
<dbReference type="RefSeq" id="WP_108950224.1">
    <property type="nucleotide sequence ID" value="NZ_CP022187.1"/>
</dbReference>
<keyword evidence="3" id="KW-1185">Reference proteome</keyword>
<gene>
    <name evidence="2" type="ORF">CEW83_15965</name>
</gene>
<protein>
    <recommendedName>
        <fullName evidence="4">Transmembrane protein</fullName>
    </recommendedName>
</protein>
<proteinExistence type="predicted"/>
<accession>A0A2U8GVR5</accession>
<dbReference type="Proteomes" id="UP000244930">
    <property type="component" value="Chromosome"/>
</dbReference>
<dbReference type="EMBL" id="CP022187">
    <property type="protein sequence ID" value="AWI76525.1"/>
    <property type="molecule type" value="Genomic_DNA"/>
</dbReference>
<dbReference type="AlphaFoldDB" id="A0A2U8GVR5"/>
<feature type="transmembrane region" description="Helical" evidence="1">
    <location>
        <begin position="36"/>
        <end position="54"/>
    </location>
</feature>